<dbReference type="RefSeq" id="WP_237466243.1">
    <property type="nucleotide sequence ID" value="NZ_CAKLDI010000001.1"/>
</dbReference>
<name>A0ABM8ZU35_9VIBR</name>
<dbReference type="InterPro" id="IPR021284">
    <property type="entry name" value="DUF2750"/>
</dbReference>
<evidence type="ECO:0000313" key="2">
    <source>
        <dbReference type="Proteomes" id="UP000838672"/>
    </source>
</evidence>
<dbReference type="Pfam" id="PF11042">
    <property type="entry name" value="DUF2750"/>
    <property type="match status" value="1"/>
</dbReference>
<reference evidence="1" key="1">
    <citation type="submission" date="2021-11" db="EMBL/GenBank/DDBJ databases">
        <authorList>
            <person name="Rodrigo-Torres L."/>
            <person name="Arahal R. D."/>
            <person name="Lucena T."/>
        </authorList>
    </citation>
    <scope>NUCLEOTIDE SEQUENCE</scope>
    <source>
        <strain evidence="1">CECT 7929</strain>
    </source>
</reference>
<evidence type="ECO:0008006" key="3">
    <source>
        <dbReference type="Google" id="ProtNLM"/>
    </source>
</evidence>
<dbReference type="EMBL" id="CAKLDI010000001">
    <property type="protein sequence ID" value="CAH0533825.1"/>
    <property type="molecule type" value="Genomic_DNA"/>
</dbReference>
<accession>A0ABM8ZU35</accession>
<protein>
    <recommendedName>
        <fullName evidence="3">DUF2750 domain-containing protein</fullName>
    </recommendedName>
</protein>
<gene>
    <name evidence="1" type="ORF">VST7929_01700</name>
</gene>
<organism evidence="1 2">
    <name type="scientific">Vibrio stylophorae</name>
    <dbReference type="NCBI Taxonomy" id="659351"/>
    <lineage>
        <taxon>Bacteria</taxon>
        <taxon>Pseudomonadati</taxon>
        <taxon>Pseudomonadota</taxon>
        <taxon>Gammaproteobacteria</taxon>
        <taxon>Vibrionales</taxon>
        <taxon>Vibrionaceae</taxon>
        <taxon>Vibrio</taxon>
    </lineage>
</organism>
<dbReference type="Proteomes" id="UP000838672">
    <property type="component" value="Unassembled WGS sequence"/>
</dbReference>
<proteinExistence type="predicted"/>
<sequence length="118" mass="13491">MSSSIDQFKAELENFVAQTRQTNLVWGLCLDEVEWLSVDSSEFENSEVMPFWSSEEAARAHCVEEWAEFEVTSIDLDLFTNEWMTTLSEDGVLVGLNWNDALEGAELEPEMVTKLFSK</sequence>
<evidence type="ECO:0000313" key="1">
    <source>
        <dbReference type="EMBL" id="CAH0533825.1"/>
    </source>
</evidence>
<keyword evidence="2" id="KW-1185">Reference proteome</keyword>
<comment type="caution">
    <text evidence="1">The sequence shown here is derived from an EMBL/GenBank/DDBJ whole genome shotgun (WGS) entry which is preliminary data.</text>
</comment>